<keyword evidence="2" id="KW-1185">Reference proteome</keyword>
<evidence type="ECO:0000313" key="2">
    <source>
        <dbReference type="Proteomes" id="UP001214201"/>
    </source>
</evidence>
<organism evidence="1 2">
    <name type="scientific">Xanthomonas cucurbitae</name>
    <dbReference type="NCBI Taxonomy" id="56453"/>
    <lineage>
        <taxon>Bacteria</taxon>
        <taxon>Pseudomonadati</taxon>
        <taxon>Pseudomonadota</taxon>
        <taxon>Gammaproteobacteria</taxon>
        <taxon>Lysobacterales</taxon>
        <taxon>Lysobacteraceae</taxon>
        <taxon>Xanthomonas</taxon>
    </lineage>
</organism>
<protein>
    <submittedName>
        <fullName evidence="1">Uncharacterized protein</fullName>
    </submittedName>
</protein>
<dbReference type="EMBL" id="CP082214">
    <property type="protein sequence ID" value="WDM71688.1"/>
    <property type="molecule type" value="Genomic_DNA"/>
</dbReference>
<proteinExistence type="predicted"/>
<name>A0ABY7YCT0_9XANT</name>
<evidence type="ECO:0000313" key="1">
    <source>
        <dbReference type="EMBL" id="WDM71688.1"/>
    </source>
</evidence>
<accession>A0ABY7YCT0</accession>
<sequence>MEDFDRTLASCISENINNSKFIGRNLISSCYYKVINYKKVVEDPIVSEKWIDFLFKQLGDLSLQGKNMEQAADSIFMRMAKD</sequence>
<dbReference type="Proteomes" id="UP001214201">
    <property type="component" value="Chromosome"/>
</dbReference>
<dbReference type="RefSeq" id="WP_274396719.1">
    <property type="nucleotide sequence ID" value="NZ_CP082213.1"/>
</dbReference>
<reference evidence="1 2" key="1">
    <citation type="submission" date="2021-08" db="EMBL/GenBank/DDBJ databases">
        <title>Genome sequences of Xanthomonas cucurbitae isolates from 5 Midwestern US states.</title>
        <authorList>
            <person name="Hind S.R."/>
        </authorList>
    </citation>
    <scope>NUCLEOTIDE SEQUENCE [LARGE SCALE GENOMIC DNA]</scope>
    <source>
        <strain evidence="1 2">OH_261</strain>
    </source>
</reference>
<gene>
    <name evidence="1" type="ORF">K6978_00245</name>
</gene>